<name>A0A6G9AMX6_9BACT</name>
<dbReference type="Proteomes" id="UP000501802">
    <property type="component" value="Chromosome"/>
</dbReference>
<dbReference type="InterPro" id="IPR036291">
    <property type="entry name" value="NAD(P)-bd_dom_sf"/>
</dbReference>
<dbReference type="Gene3D" id="3.40.50.720">
    <property type="entry name" value="NAD(P)-binding Rossmann-like Domain"/>
    <property type="match status" value="1"/>
</dbReference>
<dbReference type="AlphaFoldDB" id="A0A6G9AMX6"/>
<dbReference type="EMBL" id="CP050063">
    <property type="protein sequence ID" value="QIP13674.1"/>
    <property type="molecule type" value="Genomic_DNA"/>
</dbReference>
<keyword evidence="2" id="KW-1185">Reference proteome</keyword>
<dbReference type="InterPro" id="IPR002347">
    <property type="entry name" value="SDR_fam"/>
</dbReference>
<evidence type="ECO:0000313" key="1">
    <source>
        <dbReference type="EMBL" id="QIP13674.1"/>
    </source>
</evidence>
<dbReference type="RefSeq" id="WP_167208971.1">
    <property type="nucleotide sequence ID" value="NZ_CP050063.1"/>
</dbReference>
<evidence type="ECO:0000313" key="2">
    <source>
        <dbReference type="Proteomes" id="UP000501802"/>
    </source>
</evidence>
<dbReference type="KEGG" id="spib:G8759_14110"/>
<dbReference type="SUPFAM" id="SSF51735">
    <property type="entry name" value="NAD(P)-binding Rossmann-fold domains"/>
    <property type="match status" value="1"/>
</dbReference>
<accession>A0A6G9AMX6</accession>
<proteinExistence type="predicted"/>
<sequence>MEPSAKRTALITGASSGIGYELTHLCARNEQDLALITRSSDNLETSKKDFEQPYSIRLHTRTVLCG</sequence>
<organism evidence="1 2">
    <name type="scientific">Spirosoma aureum</name>
    <dbReference type="NCBI Taxonomy" id="2692134"/>
    <lineage>
        <taxon>Bacteria</taxon>
        <taxon>Pseudomonadati</taxon>
        <taxon>Bacteroidota</taxon>
        <taxon>Cytophagia</taxon>
        <taxon>Cytophagales</taxon>
        <taxon>Cytophagaceae</taxon>
        <taxon>Spirosoma</taxon>
    </lineage>
</organism>
<reference evidence="1 2" key="1">
    <citation type="submission" date="2020-03" db="EMBL/GenBank/DDBJ databases">
        <authorList>
            <person name="Kim M.K."/>
        </authorList>
    </citation>
    <scope>NUCLEOTIDE SEQUENCE [LARGE SCALE GENOMIC DNA]</scope>
    <source>
        <strain evidence="1 2">BT328</strain>
    </source>
</reference>
<gene>
    <name evidence="1" type="ORF">G8759_14110</name>
</gene>
<protein>
    <submittedName>
        <fullName evidence="1">SDR family NAD(P)-dependent oxidoreductase</fullName>
    </submittedName>
</protein>
<dbReference type="Pfam" id="PF00106">
    <property type="entry name" value="adh_short"/>
    <property type="match status" value="1"/>
</dbReference>